<sequence length="175" mass="17836">VLSDKERILADIAASPGGITAFNAAMRCALLLRPLDYEGELAAALTEPAPTTHGPVPAAASTAPPASQTAQPQNWDFAPLESWLALPPGHRHHRALALLGGTGTGKSSAAAAAMKRLMGPASASSALPSASASSGSWAGAVVPVVAHFCRARNLQALDPLAAMRSLAYQLSLIFP</sequence>
<feature type="non-terminal residue" evidence="2">
    <location>
        <position position="1"/>
    </location>
</feature>
<feature type="region of interest" description="Disordered" evidence="1">
    <location>
        <begin position="48"/>
        <end position="71"/>
    </location>
</feature>
<dbReference type="Proteomes" id="UP001165090">
    <property type="component" value="Unassembled WGS sequence"/>
</dbReference>
<dbReference type="EMBL" id="BSDZ01000023">
    <property type="protein sequence ID" value="GLI65274.1"/>
    <property type="molecule type" value="Genomic_DNA"/>
</dbReference>
<evidence type="ECO:0000313" key="2">
    <source>
        <dbReference type="EMBL" id="GLI65274.1"/>
    </source>
</evidence>
<proteinExistence type="predicted"/>
<reference evidence="2 3" key="1">
    <citation type="journal article" date="2023" name="IScience">
        <title>Expanded male sex-determining region conserved during the evolution of homothallism in the green alga Volvox.</title>
        <authorList>
            <person name="Yamamoto K."/>
            <person name="Matsuzaki R."/>
            <person name="Mahakham W."/>
            <person name="Heman W."/>
            <person name="Sekimoto H."/>
            <person name="Kawachi M."/>
            <person name="Minakuchi Y."/>
            <person name="Toyoda A."/>
            <person name="Nozaki H."/>
        </authorList>
    </citation>
    <scope>NUCLEOTIDE SEQUENCE [LARGE SCALE GENOMIC DNA]</scope>
    <source>
        <strain evidence="2 3">NIES-4468</strain>
    </source>
</reference>
<feature type="non-terminal residue" evidence="2">
    <location>
        <position position="175"/>
    </location>
</feature>
<protein>
    <submittedName>
        <fullName evidence="2">Uncharacterized protein</fullName>
    </submittedName>
</protein>
<comment type="caution">
    <text evidence="2">The sequence shown here is derived from an EMBL/GenBank/DDBJ whole genome shotgun (WGS) entry which is preliminary data.</text>
</comment>
<organism evidence="2 3">
    <name type="scientific">Volvox africanus</name>
    <dbReference type="NCBI Taxonomy" id="51714"/>
    <lineage>
        <taxon>Eukaryota</taxon>
        <taxon>Viridiplantae</taxon>
        <taxon>Chlorophyta</taxon>
        <taxon>core chlorophytes</taxon>
        <taxon>Chlorophyceae</taxon>
        <taxon>CS clade</taxon>
        <taxon>Chlamydomonadales</taxon>
        <taxon>Volvocaceae</taxon>
        <taxon>Volvox</taxon>
    </lineage>
</organism>
<accession>A0ABQ5S6I1</accession>
<gene>
    <name evidence="2" type="ORF">VaNZ11_008766</name>
</gene>
<evidence type="ECO:0000313" key="3">
    <source>
        <dbReference type="Proteomes" id="UP001165090"/>
    </source>
</evidence>
<evidence type="ECO:0000256" key="1">
    <source>
        <dbReference type="SAM" id="MobiDB-lite"/>
    </source>
</evidence>
<keyword evidence="3" id="KW-1185">Reference proteome</keyword>
<name>A0ABQ5S6I1_9CHLO</name>